<dbReference type="GO" id="GO:0016301">
    <property type="term" value="F:kinase activity"/>
    <property type="evidence" value="ECO:0007669"/>
    <property type="project" value="UniProtKB-KW"/>
</dbReference>
<dbReference type="GO" id="GO:0006772">
    <property type="term" value="P:thiamine metabolic process"/>
    <property type="evidence" value="ECO:0007669"/>
    <property type="project" value="UniProtKB-UniRule"/>
</dbReference>
<organism evidence="7 8">
    <name type="scientific">Clostridium aciditolerans</name>
    <dbReference type="NCBI Taxonomy" id="339861"/>
    <lineage>
        <taxon>Bacteria</taxon>
        <taxon>Bacillati</taxon>
        <taxon>Bacillota</taxon>
        <taxon>Clostridia</taxon>
        <taxon>Eubacteriales</taxon>
        <taxon>Clostridiaceae</taxon>
        <taxon>Clostridium</taxon>
    </lineage>
</organism>
<evidence type="ECO:0000313" key="7">
    <source>
        <dbReference type="EMBL" id="MBI6875050.1"/>
    </source>
</evidence>
<dbReference type="PANTHER" id="PTHR41299">
    <property type="entry name" value="THIAMINE PYROPHOSPHOKINASE"/>
    <property type="match status" value="1"/>
</dbReference>
<evidence type="ECO:0000256" key="5">
    <source>
        <dbReference type="NCBIfam" id="TIGR01378"/>
    </source>
</evidence>
<accession>A0A934I2X6</accession>
<dbReference type="NCBIfam" id="TIGR01378">
    <property type="entry name" value="thi_PPkinase"/>
    <property type="match status" value="1"/>
</dbReference>
<comment type="caution">
    <text evidence="7">The sequence shown here is derived from an EMBL/GenBank/DDBJ whole genome shotgun (WGS) entry which is preliminary data.</text>
</comment>
<dbReference type="AlphaFoldDB" id="A0A934I2X6"/>
<dbReference type="InterPro" id="IPR036759">
    <property type="entry name" value="TPK_catalytic_sf"/>
</dbReference>
<keyword evidence="1 7" id="KW-0808">Transferase</keyword>
<dbReference type="RefSeq" id="WP_211144412.1">
    <property type="nucleotide sequence ID" value="NZ_JAEEGB010000037.1"/>
</dbReference>
<dbReference type="EMBL" id="JAEEGB010000037">
    <property type="protein sequence ID" value="MBI6875050.1"/>
    <property type="molecule type" value="Genomic_DNA"/>
</dbReference>
<evidence type="ECO:0000256" key="3">
    <source>
        <dbReference type="ARBA" id="ARBA00022777"/>
    </source>
</evidence>
<dbReference type="Pfam" id="PF04263">
    <property type="entry name" value="TPK_catalytic"/>
    <property type="match status" value="1"/>
</dbReference>
<dbReference type="InterPro" id="IPR007371">
    <property type="entry name" value="TPK_catalytic"/>
</dbReference>
<reference evidence="7" key="1">
    <citation type="submission" date="2020-12" db="EMBL/GenBank/DDBJ databases">
        <title>Clostridium thailandense sp. nov., a novel acetogenic bacterium isolated from peat land soil in Thailand.</title>
        <authorList>
            <person name="Chaikitkaew S."/>
            <person name="Birkeland N.K."/>
        </authorList>
    </citation>
    <scope>NUCLEOTIDE SEQUENCE</scope>
    <source>
        <strain evidence="7">DSM 17425</strain>
    </source>
</reference>
<dbReference type="InterPro" id="IPR053149">
    <property type="entry name" value="TPK"/>
</dbReference>
<dbReference type="CDD" id="cd07995">
    <property type="entry name" value="TPK"/>
    <property type="match status" value="1"/>
</dbReference>
<name>A0A934I2X6_9CLOT</name>
<keyword evidence="3" id="KW-0418">Kinase</keyword>
<dbReference type="Gene3D" id="3.40.50.10240">
    <property type="entry name" value="Thiamin pyrophosphokinase, catalytic domain"/>
    <property type="match status" value="1"/>
</dbReference>
<dbReference type="Proteomes" id="UP000622687">
    <property type="component" value="Unassembled WGS sequence"/>
</dbReference>
<evidence type="ECO:0000313" key="8">
    <source>
        <dbReference type="Proteomes" id="UP000622687"/>
    </source>
</evidence>
<dbReference type="EC" id="2.7.6.2" evidence="5"/>
<protein>
    <recommendedName>
        <fullName evidence="5">Thiamine diphosphokinase</fullName>
        <ecNumber evidence="5">2.7.6.2</ecNumber>
    </recommendedName>
</protein>
<dbReference type="SUPFAM" id="SSF63999">
    <property type="entry name" value="Thiamin pyrophosphokinase, catalytic domain"/>
    <property type="match status" value="1"/>
</dbReference>
<dbReference type="Pfam" id="PF04265">
    <property type="entry name" value="TPK_B1_binding"/>
    <property type="match status" value="1"/>
</dbReference>
<keyword evidence="4" id="KW-0067">ATP-binding</keyword>
<keyword evidence="8" id="KW-1185">Reference proteome</keyword>
<gene>
    <name evidence="7" type="ORF">I6U51_20465</name>
</gene>
<sequence length="212" mass="23749">MKAVLMSGGTPPSYELINKELKDSDYLICADSGGNFLYKHQIVPNYLMGDFDSIDKDALDFFSKHKDCKVERVPEDKDFTDTEFIFSKAIKLGATEIVLLGCTGTRIDHMMGNIGILQKCLELNVKGYIKDDHNTITISNKSIKIKGEKGSEFSLQAYCECVKNLNIIGAKYKLVDYNLGLGDSRTISNQFLDTEVEISFKKGTILILYSKD</sequence>
<dbReference type="GO" id="GO:0004788">
    <property type="term" value="F:thiamine diphosphokinase activity"/>
    <property type="evidence" value="ECO:0007669"/>
    <property type="project" value="UniProtKB-UniRule"/>
</dbReference>
<dbReference type="GO" id="GO:0030975">
    <property type="term" value="F:thiamine binding"/>
    <property type="evidence" value="ECO:0007669"/>
    <property type="project" value="InterPro"/>
</dbReference>
<dbReference type="SMART" id="SM00983">
    <property type="entry name" value="TPK_B1_binding"/>
    <property type="match status" value="1"/>
</dbReference>
<dbReference type="GO" id="GO:0009229">
    <property type="term" value="P:thiamine diphosphate biosynthetic process"/>
    <property type="evidence" value="ECO:0007669"/>
    <property type="project" value="InterPro"/>
</dbReference>
<evidence type="ECO:0000256" key="4">
    <source>
        <dbReference type="ARBA" id="ARBA00022840"/>
    </source>
</evidence>
<dbReference type="InterPro" id="IPR006282">
    <property type="entry name" value="Thi_PPkinase"/>
</dbReference>
<evidence type="ECO:0000256" key="2">
    <source>
        <dbReference type="ARBA" id="ARBA00022741"/>
    </source>
</evidence>
<keyword evidence="2" id="KW-0547">Nucleotide-binding</keyword>
<proteinExistence type="predicted"/>
<dbReference type="InterPro" id="IPR007373">
    <property type="entry name" value="Thiamin_PyroPKinase_B1-bd"/>
</dbReference>
<dbReference type="PANTHER" id="PTHR41299:SF1">
    <property type="entry name" value="THIAMINE PYROPHOSPHOKINASE"/>
    <property type="match status" value="1"/>
</dbReference>
<evidence type="ECO:0000256" key="1">
    <source>
        <dbReference type="ARBA" id="ARBA00022679"/>
    </source>
</evidence>
<dbReference type="GO" id="GO:0005524">
    <property type="term" value="F:ATP binding"/>
    <property type="evidence" value="ECO:0007669"/>
    <property type="project" value="UniProtKB-KW"/>
</dbReference>
<evidence type="ECO:0000259" key="6">
    <source>
        <dbReference type="SMART" id="SM00983"/>
    </source>
</evidence>
<feature type="domain" description="Thiamin pyrophosphokinase thiamin-binding" evidence="6">
    <location>
        <begin position="134"/>
        <end position="206"/>
    </location>
</feature>